<organism evidence="2 3">
    <name type="scientific">Egicoccus halophilus</name>
    <dbReference type="NCBI Taxonomy" id="1670830"/>
    <lineage>
        <taxon>Bacteria</taxon>
        <taxon>Bacillati</taxon>
        <taxon>Actinomycetota</taxon>
        <taxon>Nitriliruptoria</taxon>
        <taxon>Egicoccales</taxon>
        <taxon>Egicoccaceae</taxon>
        <taxon>Egicoccus</taxon>
    </lineage>
</organism>
<sequence length="169" mass="17684">MADLAVTAVGADRPGIVATVAEVLQERGGNVEDSAMTILGGRFAIVLIVSTDDDPDQLRAALESATGELGLVVSVSRTGTTRRPDEPTHLLSVYGADRPGIVAGVTRTLAELGANITDLETQVVGRDEPVYAMVIEVVAVDGGLDDRLSAVCEQLGVDHTLRTIEAQTY</sequence>
<dbReference type="InterPro" id="IPR045865">
    <property type="entry name" value="ACT-like_dom_sf"/>
</dbReference>
<accession>A0A8J3AC65</accession>
<dbReference type="RefSeq" id="WP_130648370.1">
    <property type="nucleotide sequence ID" value="NZ_BMHA01000001.1"/>
</dbReference>
<dbReference type="SUPFAM" id="SSF55021">
    <property type="entry name" value="ACT-like"/>
    <property type="match status" value="2"/>
</dbReference>
<feature type="domain" description="ACT" evidence="1">
    <location>
        <begin position="90"/>
        <end position="169"/>
    </location>
</feature>
<dbReference type="Pfam" id="PF13740">
    <property type="entry name" value="ACT_6"/>
    <property type="match status" value="1"/>
</dbReference>
<dbReference type="EMBL" id="BMHA01000001">
    <property type="protein sequence ID" value="GGI03319.1"/>
    <property type="molecule type" value="Genomic_DNA"/>
</dbReference>
<dbReference type="Gene3D" id="3.30.70.260">
    <property type="match status" value="2"/>
</dbReference>
<keyword evidence="3" id="KW-1185">Reference proteome</keyword>
<feature type="domain" description="ACT" evidence="1">
    <location>
        <begin position="5"/>
        <end position="76"/>
    </location>
</feature>
<dbReference type="OrthoDB" id="12860at2"/>
<evidence type="ECO:0000259" key="1">
    <source>
        <dbReference type="PROSITE" id="PS51671"/>
    </source>
</evidence>
<dbReference type="Pfam" id="PF01842">
    <property type="entry name" value="ACT"/>
    <property type="match status" value="1"/>
</dbReference>
<dbReference type="InterPro" id="IPR002912">
    <property type="entry name" value="ACT_dom"/>
</dbReference>
<dbReference type="GO" id="GO:0006355">
    <property type="term" value="P:regulation of DNA-templated transcription"/>
    <property type="evidence" value="ECO:0007669"/>
    <property type="project" value="InterPro"/>
</dbReference>
<dbReference type="Proteomes" id="UP000650511">
    <property type="component" value="Unassembled WGS sequence"/>
</dbReference>
<comment type="caution">
    <text evidence="2">The sequence shown here is derived from an EMBL/GenBank/DDBJ whole genome shotgun (WGS) entry which is preliminary data.</text>
</comment>
<proteinExistence type="predicted"/>
<dbReference type="InterPro" id="IPR050990">
    <property type="entry name" value="UPF0237/GcvR_regulator"/>
</dbReference>
<protein>
    <submittedName>
        <fullName evidence="2">Amino acid-binding protein</fullName>
    </submittedName>
</protein>
<evidence type="ECO:0000313" key="2">
    <source>
        <dbReference type="EMBL" id="GGI03319.1"/>
    </source>
</evidence>
<gene>
    <name evidence="2" type="ORF">GCM10011354_03440</name>
</gene>
<dbReference type="PANTHER" id="PTHR34875:SF6">
    <property type="entry name" value="UPF0237 PROTEIN MJ1558"/>
    <property type="match status" value="1"/>
</dbReference>
<evidence type="ECO:0000313" key="3">
    <source>
        <dbReference type="Proteomes" id="UP000650511"/>
    </source>
</evidence>
<dbReference type="PANTHER" id="PTHR34875">
    <property type="entry name" value="UPF0237 PROTEIN MJ1558"/>
    <property type="match status" value="1"/>
</dbReference>
<name>A0A8J3AC65_9ACTN</name>
<dbReference type="PIRSF" id="PIRSF028103">
    <property type="entry name" value="GcvR"/>
    <property type="match status" value="1"/>
</dbReference>
<dbReference type="PROSITE" id="PS51671">
    <property type="entry name" value="ACT"/>
    <property type="match status" value="2"/>
</dbReference>
<dbReference type="AlphaFoldDB" id="A0A8J3AC65"/>
<reference evidence="2" key="2">
    <citation type="submission" date="2020-09" db="EMBL/GenBank/DDBJ databases">
        <authorList>
            <person name="Sun Q."/>
            <person name="Zhou Y."/>
        </authorList>
    </citation>
    <scope>NUCLEOTIDE SEQUENCE</scope>
    <source>
        <strain evidence="2">CGMCC 1.14988</strain>
    </source>
</reference>
<reference evidence="2" key="1">
    <citation type="journal article" date="2014" name="Int. J. Syst. Evol. Microbiol.">
        <title>Complete genome sequence of Corynebacterium casei LMG S-19264T (=DSM 44701T), isolated from a smear-ripened cheese.</title>
        <authorList>
            <consortium name="US DOE Joint Genome Institute (JGI-PGF)"/>
            <person name="Walter F."/>
            <person name="Albersmeier A."/>
            <person name="Kalinowski J."/>
            <person name="Ruckert C."/>
        </authorList>
    </citation>
    <scope>NUCLEOTIDE SEQUENCE</scope>
    <source>
        <strain evidence="2">CGMCC 1.14988</strain>
    </source>
</reference>
<dbReference type="InterPro" id="IPR016867">
    <property type="entry name" value="GcvR"/>
</dbReference>